<keyword evidence="3" id="KW-0418">Kinase</keyword>
<dbReference type="Gene3D" id="1.10.510.10">
    <property type="entry name" value="Transferase(Phosphotransferase) domain 1"/>
    <property type="match status" value="1"/>
</dbReference>
<reference evidence="8 9" key="1">
    <citation type="submission" date="2019-07" db="EMBL/GenBank/DDBJ databases">
        <title>Genomics analysis of Aphanomyces spp. identifies a new class of oomycete effector associated with host adaptation.</title>
        <authorList>
            <person name="Gaulin E."/>
        </authorList>
    </citation>
    <scope>NUCLEOTIDE SEQUENCE [LARGE SCALE GENOMIC DNA]</scope>
    <source>
        <strain evidence="8 9">ATCC 201684</strain>
    </source>
</reference>
<dbReference type="PROSITE" id="PS50011">
    <property type="entry name" value="PROTEIN_KINASE_DOM"/>
    <property type="match status" value="1"/>
</dbReference>
<feature type="domain" description="Protein kinase" evidence="7">
    <location>
        <begin position="110"/>
        <end position="382"/>
    </location>
</feature>
<dbReference type="Proteomes" id="UP000481153">
    <property type="component" value="Unassembled WGS sequence"/>
</dbReference>
<dbReference type="PANTHER" id="PTHR44329">
    <property type="entry name" value="SERINE/THREONINE-PROTEIN KINASE TNNI3K-RELATED"/>
    <property type="match status" value="1"/>
</dbReference>
<evidence type="ECO:0000256" key="5">
    <source>
        <dbReference type="PROSITE-ProRule" id="PRU10141"/>
    </source>
</evidence>
<gene>
    <name evidence="8" type="ORF">Ae201684_013877</name>
</gene>
<dbReference type="GO" id="GO:0005524">
    <property type="term" value="F:ATP binding"/>
    <property type="evidence" value="ECO:0007669"/>
    <property type="project" value="UniProtKB-UniRule"/>
</dbReference>
<dbReference type="SUPFAM" id="SSF56112">
    <property type="entry name" value="Protein kinase-like (PK-like)"/>
    <property type="match status" value="1"/>
</dbReference>
<evidence type="ECO:0000313" key="8">
    <source>
        <dbReference type="EMBL" id="KAF0728225.1"/>
    </source>
</evidence>
<name>A0A6G0WLM7_9STRA</name>
<keyword evidence="4 5" id="KW-0067">ATP-binding</keyword>
<dbReference type="AlphaFoldDB" id="A0A6G0WLM7"/>
<evidence type="ECO:0000313" key="9">
    <source>
        <dbReference type="Proteomes" id="UP000481153"/>
    </source>
</evidence>
<dbReference type="GO" id="GO:0004674">
    <property type="term" value="F:protein serine/threonine kinase activity"/>
    <property type="evidence" value="ECO:0007669"/>
    <property type="project" value="TreeGrafter"/>
</dbReference>
<feature type="compositionally biased region" description="Low complexity" evidence="6">
    <location>
        <begin position="58"/>
        <end position="77"/>
    </location>
</feature>
<protein>
    <recommendedName>
        <fullName evidence="7">Protein kinase domain-containing protein</fullName>
    </recommendedName>
</protein>
<dbReference type="Pfam" id="PF07714">
    <property type="entry name" value="PK_Tyr_Ser-Thr"/>
    <property type="match status" value="1"/>
</dbReference>
<comment type="caution">
    <text evidence="8">The sequence shown here is derived from an EMBL/GenBank/DDBJ whole genome shotgun (WGS) entry which is preliminary data.</text>
</comment>
<keyword evidence="9" id="KW-1185">Reference proteome</keyword>
<evidence type="ECO:0000256" key="4">
    <source>
        <dbReference type="ARBA" id="ARBA00022840"/>
    </source>
</evidence>
<dbReference type="InterPro" id="IPR051681">
    <property type="entry name" value="Ser/Thr_Kinases-Pseudokinases"/>
</dbReference>
<sequence length="393" mass="44861">MGCTKSRPAYAPPTQQPAVVVGPRKPVRPPGQDFFILDSDANPAPRLHAPPAASHRPQQQQQQQQYQYQQQQHQQQQDEFVLDRETLSILAQVLDSDKHVTMVAIPYENLQLQETIGLGVYGEVIKASYHSTPVVVKRMPRTAINERSIRIFREEIELMMHLRHPNIVQFIGASWSSPTNICFVMEHLQRGDLYAMLRNPKYNLAWNKKLLQIAIHAARGMAYLHSMDPPIIHRDLKSMNIHVSSSYVAKISDFALSRERSVEETMSITGTPLWMAPEMIRGERYSEKADVYSFGIVLSELDTKQTPYNELTSKKKSTDKVTGVSVLMRRVAFEGLRPRLAEDGLSSVQELFTRCVDSTPSARPTFEEIIEFLEYNVQHEVNLRFPRGASYND</sequence>
<keyword evidence="2 5" id="KW-0547">Nucleotide-binding</keyword>
<dbReference type="CDD" id="cd13999">
    <property type="entry name" value="STKc_MAP3K-like"/>
    <property type="match status" value="1"/>
</dbReference>
<dbReference type="InterPro" id="IPR011009">
    <property type="entry name" value="Kinase-like_dom_sf"/>
</dbReference>
<dbReference type="InterPro" id="IPR017441">
    <property type="entry name" value="Protein_kinase_ATP_BS"/>
</dbReference>
<evidence type="ECO:0000256" key="2">
    <source>
        <dbReference type="ARBA" id="ARBA00022741"/>
    </source>
</evidence>
<keyword evidence="1" id="KW-0808">Transferase</keyword>
<dbReference type="InterPro" id="IPR000719">
    <property type="entry name" value="Prot_kinase_dom"/>
</dbReference>
<dbReference type="InterPro" id="IPR001245">
    <property type="entry name" value="Ser-Thr/Tyr_kinase_cat_dom"/>
</dbReference>
<dbReference type="EMBL" id="VJMJ01000180">
    <property type="protein sequence ID" value="KAF0728225.1"/>
    <property type="molecule type" value="Genomic_DNA"/>
</dbReference>
<dbReference type="Gene3D" id="3.30.200.20">
    <property type="entry name" value="Phosphorylase Kinase, domain 1"/>
    <property type="match status" value="1"/>
</dbReference>
<evidence type="ECO:0000259" key="7">
    <source>
        <dbReference type="PROSITE" id="PS50011"/>
    </source>
</evidence>
<dbReference type="FunFam" id="3.30.200.20:FF:000180">
    <property type="entry name" value="serine/threonine-protein kinase STY46-like"/>
    <property type="match status" value="1"/>
</dbReference>
<proteinExistence type="predicted"/>
<dbReference type="VEuPathDB" id="FungiDB:AeMF1_014822"/>
<dbReference type="SMART" id="SM00220">
    <property type="entry name" value="S_TKc"/>
    <property type="match status" value="1"/>
</dbReference>
<feature type="region of interest" description="Disordered" evidence="6">
    <location>
        <begin position="1"/>
        <end position="79"/>
    </location>
</feature>
<evidence type="ECO:0000256" key="1">
    <source>
        <dbReference type="ARBA" id="ARBA00022679"/>
    </source>
</evidence>
<evidence type="ECO:0000256" key="3">
    <source>
        <dbReference type="ARBA" id="ARBA00022777"/>
    </source>
</evidence>
<evidence type="ECO:0000256" key="6">
    <source>
        <dbReference type="SAM" id="MobiDB-lite"/>
    </source>
</evidence>
<dbReference type="PROSITE" id="PS00107">
    <property type="entry name" value="PROTEIN_KINASE_ATP"/>
    <property type="match status" value="1"/>
</dbReference>
<feature type="binding site" evidence="5">
    <location>
        <position position="137"/>
    </location>
    <ligand>
        <name>ATP</name>
        <dbReference type="ChEBI" id="CHEBI:30616"/>
    </ligand>
</feature>
<accession>A0A6G0WLM7</accession>
<organism evidence="8 9">
    <name type="scientific">Aphanomyces euteiches</name>
    <dbReference type="NCBI Taxonomy" id="100861"/>
    <lineage>
        <taxon>Eukaryota</taxon>
        <taxon>Sar</taxon>
        <taxon>Stramenopiles</taxon>
        <taxon>Oomycota</taxon>
        <taxon>Saprolegniomycetes</taxon>
        <taxon>Saprolegniales</taxon>
        <taxon>Verrucalvaceae</taxon>
        <taxon>Aphanomyces</taxon>
    </lineage>
</organism>